<reference evidence="6" key="1">
    <citation type="journal article" date="2023" name="bioRxiv">
        <title>Improved chromosome-level genome assembly for marigold (Tagetes erecta).</title>
        <authorList>
            <person name="Jiang F."/>
            <person name="Yuan L."/>
            <person name="Wang S."/>
            <person name="Wang H."/>
            <person name="Xu D."/>
            <person name="Wang A."/>
            <person name="Fan W."/>
        </authorList>
    </citation>
    <scope>NUCLEOTIDE SEQUENCE</scope>
    <source>
        <strain evidence="6">WSJ</strain>
        <tissue evidence="6">Leaf</tissue>
    </source>
</reference>
<keyword evidence="4 5" id="KW-0287">Flowering</keyword>
<dbReference type="GO" id="GO:0030154">
    <property type="term" value="P:cell differentiation"/>
    <property type="evidence" value="ECO:0007669"/>
    <property type="project" value="UniProtKB-KW"/>
</dbReference>
<evidence type="ECO:0000256" key="3">
    <source>
        <dbReference type="ARBA" id="ARBA00022782"/>
    </source>
</evidence>
<evidence type="ECO:0000256" key="2">
    <source>
        <dbReference type="ARBA" id="ARBA00022473"/>
    </source>
</evidence>
<evidence type="ECO:0000256" key="4">
    <source>
        <dbReference type="ARBA" id="ARBA00023089"/>
    </source>
</evidence>
<comment type="similarity">
    <text evidence="1 5">Belongs to the Frigida family.</text>
</comment>
<evidence type="ECO:0000313" key="7">
    <source>
        <dbReference type="Proteomes" id="UP001229421"/>
    </source>
</evidence>
<accession>A0AAD8PB08</accession>
<dbReference type="EMBL" id="JAUHHV010000001">
    <property type="protein sequence ID" value="KAK1440238.1"/>
    <property type="molecule type" value="Genomic_DNA"/>
</dbReference>
<dbReference type="AlphaFoldDB" id="A0AAD8PB08"/>
<keyword evidence="3 5" id="KW-0221">Differentiation</keyword>
<dbReference type="InterPro" id="IPR012474">
    <property type="entry name" value="Frigida"/>
</dbReference>
<gene>
    <name evidence="6" type="ORF">QVD17_06063</name>
</gene>
<dbReference type="PANTHER" id="PTHR31791:SF47">
    <property type="entry name" value="INACTIVE FRIGIDA-LIKE PROTEIN 2"/>
    <property type="match status" value="1"/>
</dbReference>
<evidence type="ECO:0000256" key="5">
    <source>
        <dbReference type="RuleBase" id="RU364012"/>
    </source>
</evidence>
<keyword evidence="2 5" id="KW-0217">Developmental protein</keyword>
<dbReference type="Pfam" id="PF07899">
    <property type="entry name" value="Frigida"/>
    <property type="match status" value="2"/>
</dbReference>
<dbReference type="GO" id="GO:0009908">
    <property type="term" value="P:flower development"/>
    <property type="evidence" value="ECO:0007669"/>
    <property type="project" value="UniProtKB-KW"/>
</dbReference>
<keyword evidence="7" id="KW-1185">Reference proteome</keyword>
<evidence type="ECO:0000313" key="6">
    <source>
        <dbReference type="EMBL" id="KAK1440238.1"/>
    </source>
</evidence>
<proteinExistence type="inferred from homology"/>
<name>A0AAD8PB08_TARER</name>
<comment type="caution">
    <text evidence="6">The sequence shown here is derived from an EMBL/GenBank/DDBJ whole genome shotgun (WGS) entry which is preliminary data.</text>
</comment>
<dbReference type="PANTHER" id="PTHR31791">
    <property type="entry name" value="FRIGIDA-LIKE PROTEIN 3-RELATED"/>
    <property type="match status" value="1"/>
</dbReference>
<organism evidence="6 7">
    <name type="scientific">Tagetes erecta</name>
    <name type="common">African marigold</name>
    <dbReference type="NCBI Taxonomy" id="13708"/>
    <lineage>
        <taxon>Eukaryota</taxon>
        <taxon>Viridiplantae</taxon>
        <taxon>Streptophyta</taxon>
        <taxon>Embryophyta</taxon>
        <taxon>Tracheophyta</taxon>
        <taxon>Spermatophyta</taxon>
        <taxon>Magnoliopsida</taxon>
        <taxon>eudicotyledons</taxon>
        <taxon>Gunneridae</taxon>
        <taxon>Pentapetalae</taxon>
        <taxon>asterids</taxon>
        <taxon>campanulids</taxon>
        <taxon>Asterales</taxon>
        <taxon>Asteraceae</taxon>
        <taxon>Asteroideae</taxon>
        <taxon>Heliantheae alliance</taxon>
        <taxon>Tageteae</taxon>
        <taxon>Tagetes</taxon>
    </lineage>
</organism>
<protein>
    <recommendedName>
        <fullName evidence="5">FRIGIDA-like protein</fullName>
    </recommendedName>
</protein>
<sequence length="765" mass="86616">MAEISAAINQIDVKKQNLNQSFIHLQSQSPSTFNLPLNWADIDTYFTTIHSSLHSKFNLLHTFFPHARPELKTFCQNSDALGLMHFIALASDRSSILSELPDAYGYAPDAAAMVLDAMVAFYTPSWKEVDLFLFRIGCLIMLEGLVRVKPKNVTIELKDKAMEMAMQWNRKRVFGPGNVKALGFVLLVGAYGLIDHFSIDDVCDCFLIFATYSNAIDLCRRIVPADNINYMIQKRIDKDMNVSAVKFSIELNKTDEFPPVGLLEQLKLRSMRVMEEKRANASCFYVWKAVTMEQISTLKSIIECVDAYHLDSEYLKDSVIELVNKLENELNGLLSKQSPRVGVLQRQQLLSKPKKPKLDKVQPTAESAVVMPVLARPELKSFCENSDGSGLMRFISLASRSDQRLILSELPDAYQCTPDAPAMVLDAMVAFYNYSCRDTELLSFRSGCMIMLEGLLHLKPDITIGLKNKAMEMAVQWNQKRVFCPCEQKALGFVLLVGAYGLIDQFSIDDIADCFLIVATDRHTTDLCRRIILPNNINHMIQKLIDEDMIVTAVKFSIELQKTVEFPPVVLLEELKLRSMRVMEKKRRNVKYLDVWNSITMEEIGTLRSIIDCVEENHLEAEYPKDSVIELVNNLENEMENGNHVKRLLGKEPPRETLLRLQLLSESKKPKQNKFKPIDVSAATMHVQSVKLIQESHSQKPDLSPDHVGQCYNSPHVFGPNGFSAQFACPIVKLDGSTRADVVYNFYAPQLQPFSDSNSNGWISD</sequence>
<dbReference type="Proteomes" id="UP001229421">
    <property type="component" value="Unassembled WGS sequence"/>
</dbReference>
<evidence type="ECO:0000256" key="1">
    <source>
        <dbReference type="ARBA" id="ARBA00008956"/>
    </source>
</evidence>